<organism evidence="4">
    <name type="scientific">Alexandrium monilatum</name>
    <dbReference type="NCBI Taxonomy" id="311494"/>
    <lineage>
        <taxon>Eukaryota</taxon>
        <taxon>Sar</taxon>
        <taxon>Alveolata</taxon>
        <taxon>Dinophyceae</taxon>
        <taxon>Gonyaulacales</taxon>
        <taxon>Pyrocystaceae</taxon>
        <taxon>Alexandrium</taxon>
    </lineage>
</organism>
<accession>A0A7S4PY79</accession>
<reference evidence="4" key="1">
    <citation type="submission" date="2021-01" db="EMBL/GenBank/DDBJ databases">
        <authorList>
            <person name="Corre E."/>
            <person name="Pelletier E."/>
            <person name="Niang G."/>
            <person name="Scheremetjew M."/>
            <person name="Finn R."/>
            <person name="Kale V."/>
            <person name="Holt S."/>
            <person name="Cochrane G."/>
            <person name="Meng A."/>
            <person name="Brown T."/>
            <person name="Cohen L."/>
        </authorList>
    </citation>
    <scope>NUCLEOTIDE SEQUENCE</scope>
    <source>
        <strain evidence="4">CCMP3105</strain>
    </source>
</reference>
<sequence>MDEGSAPALVDFWATFVRNESRLSVDTGADMSSARFFLRWARVFTASDAVLNEIVRNCVFGFLTVVLHALPLLDYERGRKEALAMLQAAQVVWSAVSGMEGFGALSEEAALLGWDVQSISGTLRSYAEVLGGAPSTGPGCGGLKFYVYPPPPQPPPPPVDGDTGAGAARPGRVGENSAAALLREGPAGYLRALAQSPLQCLFGMYGTELLYHRFVSSTGCRVAEPEHADLFFIPSYFKCIEVINYADHFNVDRAGEDEAALLFHQTLAHVRQAGPWFDRHDGADHVVLFSWGRFPCRLPGWREAIRSAIALQVEDRCEDLNSEEPQSTFSRWKDIIIPGHIDRWRALELRRQNQASSKRDVLIAFHGRHGNNTDSYSNVSVRTRILEMEGLPGVSVGGFIEDYHELLGMSIFCLAPRGITPWTIHLYVAIMAGCIPIILSDHFELPFQDRLNWQSFSIRWPENRTGRELYQHLLSIPVDVIHAMKREVDEHACWFDYYSSKSGCSPYVATLATLERRLQQRPRYAGRWWSPEPVPS</sequence>
<dbReference type="EMBL" id="HBNR01007660">
    <property type="protein sequence ID" value="CAE4565409.1"/>
    <property type="molecule type" value="Transcribed_RNA"/>
</dbReference>
<dbReference type="AlphaFoldDB" id="A0A7S4PY79"/>
<gene>
    <name evidence="4" type="ORF">AMON00008_LOCUS5028</name>
</gene>
<feature type="region of interest" description="Disordered" evidence="2">
    <location>
        <begin position="151"/>
        <end position="170"/>
    </location>
</feature>
<dbReference type="GO" id="GO:0016757">
    <property type="term" value="F:glycosyltransferase activity"/>
    <property type="evidence" value="ECO:0007669"/>
    <property type="project" value="InterPro"/>
</dbReference>
<comment type="similarity">
    <text evidence="1">Belongs to the glycosyltransferase 47 family.</text>
</comment>
<evidence type="ECO:0000256" key="2">
    <source>
        <dbReference type="SAM" id="MobiDB-lite"/>
    </source>
</evidence>
<dbReference type="Pfam" id="PF03016">
    <property type="entry name" value="Exostosin_GT47"/>
    <property type="match status" value="1"/>
</dbReference>
<evidence type="ECO:0000313" key="4">
    <source>
        <dbReference type="EMBL" id="CAE4565409.1"/>
    </source>
</evidence>
<name>A0A7S4PY79_9DINO</name>
<dbReference type="PANTHER" id="PTHR11062:SF281">
    <property type="entry name" value="EXOSTOSIN-LIKE 2"/>
    <property type="match status" value="1"/>
</dbReference>
<feature type="domain" description="Exostosin GT47" evidence="3">
    <location>
        <begin position="170"/>
        <end position="464"/>
    </location>
</feature>
<evidence type="ECO:0000259" key="3">
    <source>
        <dbReference type="Pfam" id="PF03016"/>
    </source>
</evidence>
<protein>
    <recommendedName>
        <fullName evidence="3">Exostosin GT47 domain-containing protein</fullName>
    </recommendedName>
</protein>
<evidence type="ECO:0000256" key="1">
    <source>
        <dbReference type="ARBA" id="ARBA00010271"/>
    </source>
</evidence>
<dbReference type="PANTHER" id="PTHR11062">
    <property type="entry name" value="EXOSTOSIN HEPARAN SULFATE GLYCOSYLTRANSFERASE -RELATED"/>
    <property type="match status" value="1"/>
</dbReference>
<proteinExistence type="inferred from homology"/>
<dbReference type="InterPro" id="IPR004263">
    <property type="entry name" value="Exostosin"/>
</dbReference>
<dbReference type="InterPro" id="IPR040911">
    <property type="entry name" value="Exostosin_GT47"/>
</dbReference>